<protein>
    <recommendedName>
        <fullName evidence="3">Fibronectin type-III domain-containing protein</fullName>
    </recommendedName>
</protein>
<name>A0A832XH13_9ARCH</name>
<dbReference type="EMBL" id="DVAB01000041">
    <property type="protein sequence ID" value="HIK00864.1"/>
    <property type="molecule type" value="Genomic_DNA"/>
</dbReference>
<comment type="caution">
    <text evidence="1">The sequence shown here is derived from an EMBL/GenBank/DDBJ whole genome shotgun (WGS) entry which is preliminary data.</text>
</comment>
<gene>
    <name evidence="1" type="ORF">H1016_04990</name>
</gene>
<evidence type="ECO:0008006" key="3">
    <source>
        <dbReference type="Google" id="ProtNLM"/>
    </source>
</evidence>
<sequence length="409" mass="44652">NITIQTDGYTDGANRTYKMSVSGSGHLNITLVWDDVAGAPYAAKELVNDLDLIVLEPDGTTQHYPWTLSNSSPASPAVQTQPNTIDNVEQVVVNSPAAGEWTVIIKGTSVPFAPEQFSLVTSHPITKEVDFVPPVAPQLQKAILTPPPTFGNVEITWQASSDEGQPGGTTQYKIYRATNNYNGPYDIQGTVSAGTYTFTDNPAGNGDPNTYYYVVMAVDAEGNKNWNGVAGKFAKSLPYEKEFVSAPFIQYSELVPTVLQTTNFAQARYYNASDTTDPWKAYITAKPSPGDFRQINHSMGFWIGDSSLIGNYFTVAGIIPQQTQIQLYNGWTMVGFPSVENKLVSDVLLGISYTSIEEFDQNAGPYYLKIKSSTSTMSMGNAYWIWKKDLPAQTITLTNPMPTGAVFNG</sequence>
<dbReference type="Gene3D" id="2.60.120.380">
    <property type="match status" value="1"/>
</dbReference>
<dbReference type="InterPro" id="IPR013783">
    <property type="entry name" value="Ig-like_fold"/>
</dbReference>
<dbReference type="InterPro" id="IPR008979">
    <property type="entry name" value="Galactose-bd-like_sf"/>
</dbReference>
<evidence type="ECO:0000313" key="2">
    <source>
        <dbReference type="Proteomes" id="UP000646946"/>
    </source>
</evidence>
<keyword evidence="2" id="KW-1185">Reference proteome</keyword>
<dbReference type="Proteomes" id="UP000646946">
    <property type="component" value="Unassembled WGS sequence"/>
</dbReference>
<feature type="non-terminal residue" evidence="1">
    <location>
        <position position="1"/>
    </location>
</feature>
<accession>A0A832XH13</accession>
<dbReference type="AlphaFoldDB" id="A0A832XH13"/>
<dbReference type="SUPFAM" id="SSF49785">
    <property type="entry name" value="Galactose-binding domain-like"/>
    <property type="match status" value="1"/>
</dbReference>
<proteinExistence type="predicted"/>
<evidence type="ECO:0000313" key="1">
    <source>
        <dbReference type="EMBL" id="HIK00864.1"/>
    </source>
</evidence>
<reference evidence="1 2" key="1">
    <citation type="journal article" name="Nat. Commun.">
        <title>Undinarchaeota illuminate DPANN phylogeny and the impact of gene transfer on archaeal evolution.</title>
        <authorList>
            <person name="Dombrowski N."/>
            <person name="Williams T.A."/>
            <person name="Sun J."/>
            <person name="Woodcroft B.J."/>
            <person name="Lee J.H."/>
            <person name="Minh B.Q."/>
            <person name="Rinke C."/>
            <person name="Spang A."/>
        </authorList>
    </citation>
    <scope>NUCLEOTIDE SEQUENCE [LARGE SCALE GENOMIC DNA]</scope>
    <source>
        <strain evidence="1">MAG_bin1129</strain>
    </source>
</reference>
<organism evidence="1 2">
    <name type="scientific">Candidatus Naiadarchaeum limnaeum</name>
    <dbReference type="NCBI Taxonomy" id="2756139"/>
    <lineage>
        <taxon>Archaea</taxon>
        <taxon>Candidatus Undinarchaeota</taxon>
        <taxon>Candidatus Undinarchaeia</taxon>
        <taxon>Candidatus Naiadarchaeales</taxon>
        <taxon>Candidatus Naiadarchaeaceae</taxon>
        <taxon>Candidatus Naiadarchaeum</taxon>
    </lineage>
</organism>
<dbReference type="Gene3D" id="2.60.40.10">
    <property type="entry name" value="Immunoglobulins"/>
    <property type="match status" value="1"/>
</dbReference>